<dbReference type="CDD" id="cd18879">
    <property type="entry name" value="NUDIX_Hydrolase"/>
    <property type="match status" value="1"/>
</dbReference>
<dbReference type="PANTHER" id="PTHR43046:SF16">
    <property type="entry name" value="ADP-RIBOSE PYROPHOSPHATASE YJHB-RELATED"/>
    <property type="match status" value="1"/>
</dbReference>
<evidence type="ECO:0000259" key="3">
    <source>
        <dbReference type="PROSITE" id="PS51462"/>
    </source>
</evidence>
<name>A0ABU1J9G6_9MICC</name>
<accession>A0ABU1J9G6</accession>
<dbReference type="PANTHER" id="PTHR43046">
    <property type="entry name" value="GDP-MANNOSE MANNOSYL HYDROLASE"/>
    <property type="match status" value="1"/>
</dbReference>
<protein>
    <submittedName>
        <fullName evidence="4">8-oxo-dGTP pyrophosphatase MutT (NUDIX family)</fullName>
    </submittedName>
</protein>
<sequence>MPIPDFILSLRQKIGHDPLWLPGVGAVVLDDAGRVLLGRRADNGAWTIITGMLDPGEEPAVGAAREVLEETGVLVEVERLVSTNVVGPVVFANGDVCTFLNQSFRCRYLSGEARVNDDESSDVRWFALDDLPELNAAHLRAVQLAQAPDGAAWFVKN</sequence>
<gene>
    <name evidence="4" type="ORF">JOE69_001300</name>
</gene>
<evidence type="ECO:0000256" key="1">
    <source>
        <dbReference type="ARBA" id="ARBA00001946"/>
    </source>
</evidence>
<organism evidence="4 5">
    <name type="scientific">Arthrobacter russicus</name>
    <dbReference type="NCBI Taxonomy" id="172040"/>
    <lineage>
        <taxon>Bacteria</taxon>
        <taxon>Bacillati</taxon>
        <taxon>Actinomycetota</taxon>
        <taxon>Actinomycetes</taxon>
        <taxon>Micrococcales</taxon>
        <taxon>Micrococcaceae</taxon>
        <taxon>Arthrobacter</taxon>
    </lineage>
</organism>
<dbReference type="RefSeq" id="WP_309797093.1">
    <property type="nucleotide sequence ID" value="NZ_BAAAHY010000001.1"/>
</dbReference>
<dbReference type="Gene3D" id="3.90.79.10">
    <property type="entry name" value="Nucleoside Triphosphate Pyrophosphohydrolase"/>
    <property type="match status" value="1"/>
</dbReference>
<feature type="domain" description="Nudix hydrolase" evidence="3">
    <location>
        <begin position="19"/>
        <end position="148"/>
    </location>
</feature>
<evidence type="ECO:0000313" key="5">
    <source>
        <dbReference type="Proteomes" id="UP001185069"/>
    </source>
</evidence>
<evidence type="ECO:0000256" key="2">
    <source>
        <dbReference type="ARBA" id="ARBA00022801"/>
    </source>
</evidence>
<dbReference type="PROSITE" id="PS00893">
    <property type="entry name" value="NUDIX_BOX"/>
    <property type="match status" value="1"/>
</dbReference>
<keyword evidence="5" id="KW-1185">Reference proteome</keyword>
<keyword evidence="2" id="KW-0378">Hydrolase</keyword>
<reference evidence="4 5" key="1">
    <citation type="submission" date="2023-07" db="EMBL/GenBank/DDBJ databases">
        <title>Sequencing the genomes of 1000 actinobacteria strains.</title>
        <authorList>
            <person name="Klenk H.-P."/>
        </authorList>
    </citation>
    <scope>NUCLEOTIDE SEQUENCE [LARGE SCALE GENOMIC DNA]</scope>
    <source>
        <strain evidence="4 5">DSM 14555</strain>
    </source>
</reference>
<dbReference type="EMBL" id="JAVDQF010000001">
    <property type="protein sequence ID" value="MDR6269062.1"/>
    <property type="molecule type" value="Genomic_DNA"/>
</dbReference>
<dbReference type="InterPro" id="IPR015797">
    <property type="entry name" value="NUDIX_hydrolase-like_dom_sf"/>
</dbReference>
<dbReference type="InterPro" id="IPR020084">
    <property type="entry name" value="NUDIX_hydrolase_CS"/>
</dbReference>
<dbReference type="PROSITE" id="PS51462">
    <property type="entry name" value="NUDIX"/>
    <property type="match status" value="1"/>
</dbReference>
<dbReference type="SUPFAM" id="SSF55811">
    <property type="entry name" value="Nudix"/>
    <property type="match status" value="1"/>
</dbReference>
<dbReference type="InterPro" id="IPR000086">
    <property type="entry name" value="NUDIX_hydrolase_dom"/>
</dbReference>
<evidence type="ECO:0000313" key="4">
    <source>
        <dbReference type="EMBL" id="MDR6269062.1"/>
    </source>
</evidence>
<comment type="cofactor">
    <cofactor evidence="1">
        <name>Mg(2+)</name>
        <dbReference type="ChEBI" id="CHEBI:18420"/>
    </cofactor>
</comment>
<comment type="caution">
    <text evidence="4">The sequence shown here is derived from an EMBL/GenBank/DDBJ whole genome shotgun (WGS) entry which is preliminary data.</text>
</comment>
<dbReference type="Proteomes" id="UP001185069">
    <property type="component" value="Unassembled WGS sequence"/>
</dbReference>
<dbReference type="Pfam" id="PF00293">
    <property type="entry name" value="NUDIX"/>
    <property type="match status" value="1"/>
</dbReference>
<proteinExistence type="predicted"/>